<comment type="caution">
    <text evidence="2">The sequence shown here is derived from an EMBL/GenBank/DDBJ whole genome shotgun (WGS) entry which is preliminary data.</text>
</comment>
<dbReference type="OMA" id="FANKWIE"/>
<accession>K0SGM6</accession>
<reference evidence="2 3" key="1">
    <citation type="journal article" date="2012" name="Genome Biol.">
        <title>Genome and low-iron response of an oceanic diatom adapted to chronic iron limitation.</title>
        <authorList>
            <person name="Lommer M."/>
            <person name="Specht M."/>
            <person name="Roy A.S."/>
            <person name="Kraemer L."/>
            <person name="Andreson R."/>
            <person name="Gutowska M.A."/>
            <person name="Wolf J."/>
            <person name="Bergner S.V."/>
            <person name="Schilhabel M.B."/>
            <person name="Klostermeier U.C."/>
            <person name="Beiko R.G."/>
            <person name="Rosenstiel P."/>
            <person name="Hippler M."/>
            <person name="Laroche J."/>
        </authorList>
    </citation>
    <scope>NUCLEOTIDE SEQUENCE [LARGE SCALE GENOMIC DNA]</scope>
    <source>
        <strain evidence="2 3">CCMP1005</strain>
    </source>
</reference>
<dbReference type="AlphaFoldDB" id="K0SGM6"/>
<dbReference type="eggNOG" id="ENOG502QZ36">
    <property type="taxonomic scope" value="Eukaryota"/>
</dbReference>
<evidence type="ECO:0000313" key="2">
    <source>
        <dbReference type="EMBL" id="EJK65308.1"/>
    </source>
</evidence>
<protein>
    <submittedName>
        <fullName evidence="2">Uncharacterized protein</fullName>
    </submittedName>
</protein>
<proteinExistence type="predicted"/>
<feature type="signal peptide" evidence="1">
    <location>
        <begin position="1"/>
        <end position="18"/>
    </location>
</feature>
<dbReference type="EMBL" id="AGNL01016013">
    <property type="protein sequence ID" value="EJK65308.1"/>
    <property type="molecule type" value="Genomic_DNA"/>
</dbReference>
<feature type="chain" id="PRO_5003837141" evidence="1">
    <location>
        <begin position="19"/>
        <end position="120"/>
    </location>
</feature>
<organism evidence="2 3">
    <name type="scientific">Thalassiosira oceanica</name>
    <name type="common">Marine diatom</name>
    <dbReference type="NCBI Taxonomy" id="159749"/>
    <lineage>
        <taxon>Eukaryota</taxon>
        <taxon>Sar</taxon>
        <taxon>Stramenopiles</taxon>
        <taxon>Ochrophyta</taxon>
        <taxon>Bacillariophyta</taxon>
        <taxon>Coscinodiscophyceae</taxon>
        <taxon>Thalassiosirophycidae</taxon>
        <taxon>Thalassiosirales</taxon>
        <taxon>Thalassiosiraceae</taxon>
        <taxon>Thalassiosira</taxon>
    </lineage>
</organism>
<evidence type="ECO:0000313" key="3">
    <source>
        <dbReference type="Proteomes" id="UP000266841"/>
    </source>
</evidence>
<keyword evidence="1" id="KW-0732">Signal</keyword>
<dbReference type="Proteomes" id="UP000266841">
    <property type="component" value="Unassembled WGS sequence"/>
</dbReference>
<sequence length="120" mass="12657">MRSIILIATAALASTSTAFVLNNGARTRMRTSPPLGAIAVTPELESAIDDVRACASEFGEETASFANKWIESKLAGTQDGTAAGILEECILDDDGGKCERFTAALEKLDEMLGVGAQEQY</sequence>
<dbReference type="OrthoDB" id="10429598at2759"/>
<gene>
    <name evidence="2" type="ORF">THAOC_13843</name>
</gene>
<name>K0SGM6_THAOC</name>
<keyword evidence="3" id="KW-1185">Reference proteome</keyword>
<evidence type="ECO:0000256" key="1">
    <source>
        <dbReference type="SAM" id="SignalP"/>
    </source>
</evidence>